<proteinExistence type="predicted"/>
<dbReference type="Proteomes" id="UP000509222">
    <property type="component" value="Chromosome"/>
</dbReference>
<reference evidence="2" key="2">
    <citation type="submission" date="2020-06" db="EMBL/GenBank/DDBJ databases">
        <title>Isolation of Planomicrobium glaciei.</title>
        <authorList>
            <person name="Malisova L."/>
            <person name="Safrankova R."/>
            <person name="Jakubu V."/>
            <person name="Spanelova P."/>
        </authorList>
    </citation>
    <scope>NUCLEOTIDE SEQUENCE [LARGE SCALE GENOMIC DNA]</scope>
    <source>
        <strain evidence="2">NRL-ATB46093</strain>
    </source>
</reference>
<reference evidence="1 2" key="1">
    <citation type="submission" date="2020-04" db="EMBL/GenBank/DDBJ databases">
        <authorList>
            <person name="Pajer P."/>
            <person name="Broz P."/>
        </authorList>
    </citation>
    <scope>NUCLEOTIDE SEQUENCE [LARGE SCALE GENOMIC DNA]</scope>
    <source>
        <strain evidence="2">NRL-ATB46093</strain>
    </source>
</reference>
<dbReference type="SUPFAM" id="SSF109604">
    <property type="entry name" value="HD-domain/PDEase-like"/>
    <property type="match status" value="1"/>
</dbReference>
<dbReference type="Pfam" id="PF13671">
    <property type="entry name" value="AAA_33"/>
    <property type="match status" value="1"/>
</dbReference>
<keyword evidence="2" id="KW-1185">Reference proteome</keyword>
<name>A0A7H8QBF2_9BACL</name>
<dbReference type="EMBL" id="CP051177">
    <property type="protein sequence ID" value="QKX51346.1"/>
    <property type="molecule type" value="Genomic_DNA"/>
</dbReference>
<accession>A0A7H8QBF2</accession>
<dbReference type="PANTHER" id="PTHR12435">
    <property type="match status" value="1"/>
</dbReference>
<dbReference type="Gene3D" id="3.40.50.300">
    <property type="entry name" value="P-loop containing nucleotide triphosphate hydrolases"/>
    <property type="match status" value="1"/>
</dbReference>
<dbReference type="SUPFAM" id="SSF52540">
    <property type="entry name" value="P-loop containing nucleoside triphosphate hydrolases"/>
    <property type="match status" value="1"/>
</dbReference>
<dbReference type="Gene3D" id="1.10.3090.10">
    <property type="entry name" value="cca-adding enzyme, domain 2"/>
    <property type="match status" value="1"/>
</dbReference>
<sequence>MARLKMLIGLPGSGKSTFAAKIIETEPGWIHLSSDRIAHERFGVNEPIDHRTVFEELYQQTAASLTAGRDVIYDATNLASSRRKSLLNRLRKMEAETEAILFFTPVEVLKQRNRMRHDREQVPEAILERYIRALQFPRKDEKLDKISIVSGFKSSIKSSEVQSLRQLIGSETATFEDILGLYRSFEETSALITHSEMEAIADRSYKLFKQVQLDVLNRQECALLSWAMLLHGIGKPHVRKPVPIEQDNFYGYEHVSMYLAYPILSALEYPEPFVFDVLLLIDEHREAPAMKRGKIRRRIGEENFQRLQFLMAKINT</sequence>
<dbReference type="AlphaFoldDB" id="A0A7H8QBF2"/>
<protein>
    <submittedName>
        <fullName evidence="1">AAA family ATPase</fullName>
    </submittedName>
</protein>
<gene>
    <name evidence="1" type="ORF">HF394_12595</name>
</gene>
<evidence type="ECO:0000313" key="2">
    <source>
        <dbReference type="Proteomes" id="UP000509222"/>
    </source>
</evidence>
<organism evidence="1 2">
    <name type="scientific">Planococcus glaciei</name>
    <dbReference type="NCBI Taxonomy" id="459472"/>
    <lineage>
        <taxon>Bacteria</taxon>
        <taxon>Bacillati</taxon>
        <taxon>Bacillota</taxon>
        <taxon>Bacilli</taxon>
        <taxon>Bacillales</taxon>
        <taxon>Caryophanaceae</taxon>
        <taxon>Planococcus</taxon>
    </lineage>
</organism>
<dbReference type="RefSeq" id="WP_176294688.1">
    <property type="nucleotide sequence ID" value="NZ_CP051177.1"/>
</dbReference>
<evidence type="ECO:0000313" key="1">
    <source>
        <dbReference type="EMBL" id="QKX51346.1"/>
    </source>
</evidence>
<dbReference type="InterPro" id="IPR027417">
    <property type="entry name" value="P-loop_NTPase"/>
</dbReference>